<dbReference type="InterPro" id="IPR001950">
    <property type="entry name" value="SUI1"/>
</dbReference>
<evidence type="ECO:0000259" key="4">
    <source>
        <dbReference type="PROSITE" id="PS50296"/>
    </source>
</evidence>
<evidence type="ECO:0000313" key="6">
    <source>
        <dbReference type="Proteomes" id="UP000694415"/>
    </source>
</evidence>
<reference evidence="5" key="2">
    <citation type="submission" date="2025-09" db="UniProtKB">
        <authorList>
            <consortium name="Ensembl"/>
        </authorList>
    </citation>
    <scope>IDENTIFICATION</scope>
</reference>
<keyword evidence="6" id="KW-1185">Reference proteome</keyword>
<dbReference type="AlphaFoldDB" id="A0A8C6HWU0"/>
<dbReference type="PANTHER" id="PTHR10388">
    <property type="entry name" value="EUKARYOTIC TRANSLATION INITIATION FACTOR SUI1"/>
    <property type="match status" value="1"/>
</dbReference>
<dbReference type="CDD" id="cd11566">
    <property type="entry name" value="eIF1_SUI1"/>
    <property type="match status" value="1"/>
</dbReference>
<evidence type="ECO:0000256" key="3">
    <source>
        <dbReference type="ARBA" id="ARBA00022917"/>
    </source>
</evidence>
<dbReference type="SUPFAM" id="SSF55159">
    <property type="entry name" value="eIF1-like"/>
    <property type="match status" value="1"/>
</dbReference>
<evidence type="ECO:0000256" key="1">
    <source>
        <dbReference type="ARBA" id="ARBA00005422"/>
    </source>
</evidence>
<dbReference type="Gene3D" id="3.30.780.10">
    <property type="entry name" value="SUI1-like domain"/>
    <property type="match status" value="1"/>
</dbReference>
<dbReference type="PROSITE" id="PS50296">
    <property type="entry name" value="SUI1"/>
    <property type="match status" value="1"/>
</dbReference>
<evidence type="ECO:0000256" key="2">
    <source>
        <dbReference type="ARBA" id="ARBA00022540"/>
    </source>
</evidence>
<dbReference type="Ensembl" id="ENSMSIT00000035787.1">
    <property type="protein sequence ID" value="ENSMSIP00000028389.1"/>
    <property type="gene ID" value="ENSMSIG00000023869.1"/>
</dbReference>
<dbReference type="InterPro" id="IPR005874">
    <property type="entry name" value="SUI1_euk"/>
</dbReference>
<proteinExistence type="inferred from homology"/>
<keyword evidence="2" id="KW-0396">Initiation factor</keyword>
<sequence>QGTEDYIHIRIQQRDGRQTLIAVQGVADSYDKKKLVKAFRKKPACNGRVIDHPKYREVTQLQGDQRKSVCQFLLEASITKTVHGFHDEPKHMLQFYRFCSIQLVKKSSCVYL</sequence>
<protein>
    <recommendedName>
        <fullName evidence="4">SUI1 domain-containing protein</fullName>
    </recommendedName>
</protein>
<comment type="similarity">
    <text evidence="1">Belongs to the SUI1 family.</text>
</comment>
<dbReference type="InterPro" id="IPR036877">
    <property type="entry name" value="SUI1_dom_sf"/>
</dbReference>
<dbReference type="Pfam" id="PF01253">
    <property type="entry name" value="SUI1"/>
    <property type="match status" value="1"/>
</dbReference>
<evidence type="ECO:0000313" key="5">
    <source>
        <dbReference type="Ensembl" id="ENSMSIP00000028389.1"/>
    </source>
</evidence>
<dbReference type="GO" id="GO:0003743">
    <property type="term" value="F:translation initiation factor activity"/>
    <property type="evidence" value="ECO:0007669"/>
    <property type="project" value="UniProtKB-KW"/>
</dbReference>
<reference evidence="5" key="1">
    <citation type="submission" date="2025-08" db="UniProtKB">
        <authorList>
            <consortium name="Ensembl"/>
        </authorList>
    </citation>
    <scope>IDENTIFICATION</scope>
</reference>
<dbReference type="GeneTree" id="ENSGT00940000160239"/>
<keyword evidence="3" id="KW-0648">Protein biosynthesis</keyword>
<organism evidence="5 6">
    <name type="scientific">Mus spicilegus</name>
    <name type="common">Mound-building mouse</name>
    <dbReference type="NCBI Taxonomy" id="10103"/>
    <lineage>
        <taxon>Eukaryota</taxon>
        <taxon>Metazoa</taxon>
        <taxon>Chordata</taxon>
        <taxon>Craniata</taxon>
        <taxon>Vertebrata</taxon>
        <taxon>Euteleostomi</taxon>
        <taxon>Mammalia</taxon>
        <taxon>Eutheria</taxon>
        <taxon>Euarchontoglires</taxon>
        <taxon>Glires</taxon>
        <taxon>Rodentia</taxon>
        <taxon>Myomorpha</taxon>
        <taxon>Muroidea</taxon>
        <taxon>Muridae</taxon>
        <taxon>Murinae</taxon>
        <taxon>Mus</taxon>
        <taxon>Mus</taxon>
    </lineage>
</organism>
<accession>A0A8C6HWU0</accession>
<name>A0A8C6HWU0_MUSSI</name>
<feature type="domain" description="SUI1" evidence="4">
    <location>
        <begin position="7"/>
        <end position="77"/>
    </location>
</feature>
<dbReference type="Proteomes" id="UP000694415">
    <property type="component" value="Unplaced"/>
</dbReference>